<comment type="caution">
    <text evidence="11">The sequence shown here is derived from an EMBL/GenBank/DDBJ whole genome shotgun (WGS) entry which is preliminary data.</text>
</comment>
<keyword evidence="5 9" id="KW-0653">Protein transport</keyword>
<protein>
    <recommendedName>
        <fullName evidence="9">Protein-export membrane protein SecF</fullName>
    </recommendedName>
</protein>
<gene>
    <name evidence="9" type="primary">secF</name>
    <name evidence="11" type="ORF">DP116_12410</name>
</gene>
<keyword evidence="4 9" id="KW-0812">Transmembrane</keyword>
<evidence type="ECO:0000256" key="8">
    <source>
        <dbReference type="ARBA" id="ARBA00023136"/>
    </source>
</evidence>
<dbReference type="Proteomes" id="UP000718564">
    <property type="component" value="Unassembled WGS sequence"/>
</dbReference>
<organism evidence="11 12">
    <name type="scientific">Brasilonema bromeliae SPC951</name>
    <dbReference type="NCBI Taxonomy" id="385972"/>
    <lineage>
        <taxon>Bacteria</taxon>
        <taxon>Bacillati</taxon>
        <taxon>Cyanobacteriota</taxon>
        <taxon>Cyanophyceae</taxon>
        <taxon>Nostocales</taxon>
        <taxon>Scytonemataceae</taxon>
        <taxon>Brasilonema</taxon>
        <taxon>Bromeliae group (in: Brasilonema)</taxon>
    </lineage>
</organism>
<proteinExistence type="inferred from homology"/>
<feature type="transmembrane region" description="Helical" evidence="9">
    <location>
        <begin position="198"/>
        <end position="219"/>
    </location>
</feature>
<dbReference type="HAMAP" id="MF_01464_B">
    <property type="entry name" value="SecF_B"/>
    <property type="match status" value="1"/>
</dbReference>
<evidence type="ECO:0000256" key="5">
    <source>
        <dbReference type="ARBA" id="ARBA00022927"/>
    </source>
</evidence>
<keyword evidence="2 9" id="KW-0813">Transport</keyword>
<dbReference type="InterPro" id="IPR048634">
    <property type="entry name" value="SecD_SecF_C"/>
</dbReference>
<evidence type="ECO:0000313" key="11">
    <source>
        <dbReference type="EMBL" id="NMG20214.1"/>
    </source>
</evidence>
<feature type="transmembrane region" description="Helical" evidence="9">
    <location>
        <begin position="139"/>
        <end position="160"/>
    </location>
</feature>
<dbReference type="NCBIfam" id="TIGR00916">
    <property type="entry name" value="2A0604s01"/>
    <property type="match status" value="1"/>
</dbReference>
<dbReference type="PANTHER" id="PTHR30081:SF8">
    <property type="entry name" value="PROTEIN TRANSLOCASE SUBUNIT SECF"/>
    <property type="match status" value="1"/>
</dbReference>
<dbReference type="SUPFAM" id="SSF82866">
    <property type="entry name" value="Multidrug efflux transporter AcrB transmembrane domain"/>
    <property type="match status" value="1"/>
</dbReference>
<evidence type="ECO:0000256" key="7">
    <source>
        <dbReference type="ARBA" id="ARBA00023010"/>
    </source>
</evidence>
<evidence type="ECO:0000256" key="6">
    <source>
        <dbReference type="ARBA" id="ARBA00022989"/>
    </source>
</evidence>
<dbReference type="RefSeq" id="WP_169155480.1">
    <property type="nucleotide sequence ID" value="NZ_CAWPJE010000062.1"/>
</dbReference>
<dbReference type="PANTHER" id="PTHR30081">
    <property type="entry name" value="PROTEIN-EXPORT MEMBRANE PROTEIN SEC"/>
    <property type="match status" value="1"/>
</dbReference>
<dbReference type="InterPro" id="IPR022813">
    <property type="entry name" value="SecD/SecF_arch_bac"/>
</dbReference>
<dbReference type="InterPro" id="IPR022645">
    <property type="entry name" value="SecD/SecF_bac"/>
</dbReference>
<evidence type="ECO:0000256" key="3">
    <source>
        <dbReference type="ARBA" id="ARBA00022475"/>
    </source>
</evidence>
<comment type="subcellular location">
    <subcellularLocation>
        <location evidence="1 9">Cell membrane</location>
        <topology evidence="1 9">Multi-pass membrane protein</topology>
    </subcellularLocation>
</comment>
<dbReference type="Gene3D" id="1.20.1640.10">
    <property type="entry name" value="Multidrug efflux transporter AcrB transmembrane domain"/>
    <property type="match status" value="1"/>
</dbReference>
<feature type="transmembrane region" description="Helical" evidence="9">
    <location>
        <begin position="12"/>
        <end position="34"/>
    </location>
</feature>
<reference evidence="11 12" key="1">
    <citation type="submission" date="2018-06" db="EMBL/GenBank/DDBJ databases">
        <title>Comparative genomics of Brasilonema spp. strains.</title>
        <authorList>
            <person name="Alvarenga D.O."/>
            <person name="Fiore M.F."/>
            <person name="Varani A.M."/>
        </authorList>
    </citation>
    <scope>NUCLEOTIDE SEQUENCE [LARGE SCALE GENOMIC DNA]</scope>
    <source>
        <strain evidence="11 12">SPC951</strain>
    </source>
</reference>
<keyword evidence="12" id="KW-1185">Reference proteome</keyword>
<feature type="transmembrane region" description="Helical" evidence="9">
    <location>
        <begin position="167"/>
        <end position="192"/>
    </location>
</feature>
<feature type="domain" description="Protein export membrane protein SecD/SecF C-terminal" evidence="10">
    <location>
        <begin position="116"/>
        <end position="301"/>
    </location>
</feature>
<comment type="function">
    <text evidence="9">Part of the Sec protein translocase complex. Interacts with the SecYEG preprotein conducting channel. SecDF uses the proton motive force (PMF) to complete protein translocation after the ATP-dependent function of SecA.</text>
</comment>
<comment type="subunit">
    <text evidence="9">Forms a complex with SecD. Part of the essential Sec protein translocation apparatus which comprises SecA, SecYEG and auxiliary proteins SecDF. Other proteins may also be involved.</text>
</comment>
<evidence type="ECO:0000259" key="10">
    <source>
        <dbReference type="Pfam" id="PF02355"/>
    </source>
</evidence>
<dbReference type="Pfam" id="PF02355">
    <property type="entry name" value="SecD_SecF_C"/>
    <property type="match status" value="1"/>
</dbReference>
<dbReference type="NCBIfam" id="TIGR00966">
    <property type="entry name" value="transloc_SecF"/>
    <property type="match status" value="1"/>
</dbReference>
<evidence type="ECO:0000313" key="12">
    <source>
        <dbReference type="Proteomes" id="UP000718564"/>
    </source>
</evidence>
<dbReference type="EMBL" id="QMEB01000082">
    <property type="protein sequence ID" value="NMG20214.1"/>
    <property type="molecule type" value="Genomic_DNA"/>
</dbReference>
<keyword evidence="8 9" id="KW-0472">Membrane</keyword>
<accession>A0ABX1P755</accession>
<sequence length="306" mass="33184">MKISVIKQRFLWWALSGAIILSGIIAMVISWQTLGAPLRPSLDFVGGTRLVFERDCTIAQNCAKPIELSSVREVMDAQGLGNSSIQVVGQNQQAVSVRTETLNVEARTKLQTALSEKLGAFDPKATQIETVGPTLGQELFTSGLKALIVSFIGIVIYLSVRFKTDYAVIAIIALLHDVLITTGIFSILGLVQGVEVDSLFVVAILTITGFSVTDTVVIYDRIREILNQHPNDPINQVVDDAINQTLTRSLNTTFTVLLTLFALFIFGGETLRNFALALIIGFAVGAYSSIFVAGPLLALWRGRSPT</sequence>
<dbReference type="InterPro" id="IPR055344">
    <property type="entry name" value="SecD_SecF_C_bact"/>
</dbReference>
<name>A0ABX1P755_9CYAN</name>
<keyword evidence="7 9" id="KW-0811">Translocation</keyword>
<evidence type="ECO:0000256" key="9">
    <source>
        <dbReference type="HAMAP-Rule" id="MF_01464"/>
    </source>
</evidence>
<comment type="function">
    <text evidence="9">Probably participates in protein translocation into and across both the cytoplasmic and thylakoid membranes in cyanobacterial cells.</text>
</comment>
<feature type="transmembrane region" description="Helical" evidence="9">
    <location>
        <begin position="250"/>
        <end position="268"/>
    </location>
</feature>
<evidence type="ECO:0000256" key="1">
    <source>
        <dbReference type="ARBA" id="ARBA00004651"/>
    </source>
</evidence>
<feature type="transmembrane region" description="Helical" evidence="9">
    <location>
        <begin position="274"/>
        <end position="300"/>
    </location>
</feature>
<evidence type="ECO:0000256" key="4">
    <source>
        <dbReference type="ARBA" id="ARBA00022692"/>
    </source>
</evidence>
<comment type="similarity">
    <text evidence="9">Belongs to the SecD/SecF family. SecF subfamily.</text>
</comment>
<keyword evidence="3 9" id="KW-1003">Cell membrane</keyword>
<dbReference type="PRINTS" id="PR01755">
    <property type="entry name" value="SECFTRNLCASE"/>
</dbReference>
<dbReference type="InterPro" id="IPR005665">
    <property type="entry name" value="SecF_bac"/>
</dbReference>
<keyword evidence="6 9" id="KW-1133">Transmembrane helix</keyword>
<evidence type="ECO:0000256" key="2">
    <source>
        <dbReference type="ARBA" id="ARBA00022448"/>
    </source>
</evidence>